<dbReference type="Proteomes" id="UP000001203">
    <property type="component" value="Chromosome circular"/>
</dbReference>
<gene>
    <name evidence="1" type="ordered locus">cce_1417</name>
</gene>
<name>B1WWP3_CROS5</name>
<evidence type="ECO:0000313" key="1">
    <source>
        <dbReference type="EMBL" id="ACB50767.1"/>
    </source>
</evidence>
<evidence type="ECO:0000313" key="2">
    <source>
        <dbReference type="Proteomes" id="UP000001203"/>
    </source>
</evidence>
<dbReference type="AlphaFoldDB" id="B1WWP3"/>
<dbReference type="HOGENOM" id="CLU_3396065_0_0_3"/>
<reference evidence="1 2" key="1">
    <citation type="journal article" date="2008" name="Proc. Natl. Acad. Sci. U.S.A.">
        <title>The genome of Cyanothece 51142, a unicellular diazotrophic cyanobacterium important in the marine nitrogen cycle.</title>
        <authorList>
            <person name="Welsh E.A."/>
            <person name="Liberton M."/>
            <person name="Stoeckel J."/>
            <person name="Loh T."/>
            <person name="Elvitigala T."/>
            <person name="Wang C."/>
            <person name="Wollam A."/>
            <person name="Fulton R.S."/>
            <person name="Clifton S.W."/>
            <person name="Jacobs J.M."/>
            <person name="Aurora R."/>
            <person name="Ghosh B.K."/>
            <person name="Sherman L.A."/>
            <person name="Smith R.D."/>
            <person name="Wilson R.K."/>
            <person name="Pakrasi H.B."/>
        </authorList>
    </citation>
    <scope>NUCLEOTIDE SEQUENCE [LARGE SCALE GENOMIC DNA]</scope>
    <source>
        <strain evidence="2">ATCC 51142 / BH68</strain>
    </source>
</reference>
<sequence>MEMLKFPLAIADFVGWVKERNPTHSLLVIVD</sequence>
<proteinExistence type="predicted"/>
<keyword evidence="2" id="KW-1185">Reference proteome</keyword>
<organism evidence="1 2">
    <name type="scientific">Crocosphaera subtropica (strain ATCC 51142 / BH68)</name>
    <name type="common">Cyanothece sp. (strain ATCC 51142)</name>
    <dbReference type="NCBI Taxonomy" id="43989"/>
    <lineage>
        <taxon>Bacteria</taxon>
        <taxon>Bacillati</taxon>
        <taxon>Cyanobacteriota</taxon>
        <taxon>Cyanophyceae</taxon>
        <taxon>Oscillatoriophycideae</taxon>
        <taxon>Chroococcales</taxon>
        <taxon>Aphanothecaceae</taxon>
        <taxon>Crocosphaera</taxon>
        <taxon>Crocosphaera subtropica</taxon>
    </lineage>
</organism>
<dbReference type="STRING" id="43989.cce_1417"/>
<accession>B1WWP3</accession>
<dbReference type="EMBL" id="CP000806">
    <property type="protein sequence ID" value="ACB50767.1"/>
    <property type="molecule type" value="Genomic_DNA"/>
</dbReference>
<dbReference type="KEGG" id="cyt:cce_1417"/>
<protein>
    <submittedName>
        <fullName evidence="1">Uncharacterized protein</fullName>
    </submittedName>
</protein>